<dbReference type="KEGG" id="ati:AL072_01665"/>
<evidence type="ECO:0000256" key="1">
    <source>
        <dbReference type="SAM" id="MobiDB-lite"/>
    </source>
</evidence>
<dbReference type="Gene3D" id="3.40.50.1460">
    <property type="match status" value="1"/>
</dbReference>
<dbReference type="PANTHER" id="PTHR22576:SF37">
    <property type="entry name" value="MUCOSA-ASSOCIATED LYMPHOID TISSUE LYMPHOMA TRANSLOCATION PROTEIN 1"/>
    <property type="match status" value="1"/>
</dbReference>
<dbReference type="InterPro" id="IPR052039">
    <property type="entry name" value="Caspase-related_regulators"/>
</dbReference>
<feature type="compositionally biased region" description="Polar residues" evidence="1">
    <location>
        <begin position="296"/>
        <end position="310"/>
    </location>
</feature>
<dbReference type="EMBL" id="CP012401">
    <property type="protein sequence ID" value="ALG69843.1"/>
    <property type="molecule type" value="Genomic_DNA"/>
</dbReference>
<evidence type="ECO:0000313" key="4">
    <source>
        <dbReference type="Proteomes" id="UP000069935"/>
    </source>
</evidence>
<keyword evidence="4" id="KW-1185">Reference proteome</keyword>
<reference evidence="3 4" key="2">
    <citation type="journal article" date="2016" name="Genome Announc.">
        <title>Complete Genome Sequence of a Strain of Azospirillum thiophilum Isolated from a Sulfide Spring.</title>
        <authorList>
            <person name="Fomenkov A."/>
            <person name="Vincze T."/>
            <person name="Grabovich M."/>
            <person name="Anton B.P."/>
            <person name="Dubinina G."/>
            <person name="Orlova M."/>
            <person name="Belousova E."/>
            <person name="Roberts R.J."/>
        </authorList>
    </citation>
    <scope>NUCLEOTIDE SEQUENCE [LARGE SCALE GENOMIC DNA]</scope>
    <source>
        <strain evidence="3 4">BV-S</strain>
    </source>
</reference>
<reference evidence="4" key="1">
    <citation type="submission" date="2015-08" db="EMBL/GenBank/DDBJ databases">
        <title>Complete Genome Sequence of Azospirillum thiophilum BV-S.</title>
        <authorList>
            <person name="Fomenkov A."/>
            <person name="Vincze T."/>
            <person name="Grabovich M."/>
            <person name="Dubinina G."/>
            <person name="Orlova M."/>
            <person name="Belousova E."/>
            <person name="Roberts R.J."/>
        </authorList>
    </citation>
    <scope>NUCLEOTIDE SEQUENCE [LARGE SCALE GENOMIC DNA]</scope>
    <source>
        <strain evidence="4">BV-S</strain>
    </source>
</reference>
<feature type="domain" description="Peptidase C14 caspase" evidence="2">
    <location>
        <begin position="57"/>
        <end position="272"/>
    </location>
</feature>
<dbReference type="AlphaFoldDB" id="A0AAC8VV59"/>
<feature type="region of interest" description="Disordered" evidence="1">
    <location>
        <begin position="286"/>
        <end position="324"/>
    </location>
</feature>
<organism evidence="3 4">
    <name type="scientific">Azospirillum thiophilum</name>
    <dbReference type="NCBI Taxonomy" id="528244"/>
    <lineage>
        <taxon>Bacteria</taxon>
        <taxon>Pseudomonadati</taxon>
        <taxon>Pseudomonadota</taxon>
        <taxon>Alphaproteobacteria</taxon>
        <taxon>Rhodospirillales</taxon>
        <taxon>Azospirillaceae</taxon>
        <taxon>Azospirillum</taxon>
    </lineage>
</organism>
<dbReference type="GO" id="GO:0004197">
    <property type="term" value="F:cysteine-type endopeptidase activity"/>
    <property type="evidence" value="ECO:0007669"/>
    <property type="project" value="InterPro"/>
</dbReference>
<sequence>MTTNAQFRTRTPFCTLPVSRPVSSRWKRLLAGTALALALALLAAAPIDRPARADTGKRVALVIDNGRYAGLDGRSDRAAANASAMASALRRAGFSVTRADDVGRVAMESSLERFREALAGADLGFVYYTGLAVGLGEREFLLPADAAPAGAEDLPRAALDLDMLLGDLRDGGRKAVVVIDPTAGDALARRVGGGALGTPMEADGLFVVYAHRPGVPPVPPRPEKGPGIFAAALAREMVRPGIPFRESLAEVARVVAERSDGQQLPWLQDRLGDPLVLVPAVAAAAKPPNALPDGQTADQSGQPQAQQSRKATPAKEPPAMAPRW</sequence>
<feature type="compositionally biased region" description="Pro residues" evidence="1">
    <location>
        <begin position="315"/>
        <end position="324"/>
    </location>
</feature>
<accession>A0AAC8VV59</accession>
<dbReference type="Pfam" id="PF00656">
    <property type="entry name" value="Peptidase_C14"/>
    <property type="match status" value="1"/>
</dbReference>
<dbReference type="Proteomes" id="UP000069935">
    <property type="component" value="Chromosome 1"/>
</dbReference>
<dbReference type="RefSeq" id="WP_060721685.1">
    <property type="nucleotide sequence ID" value="NZ_CP012401.1"/>
</dbReference>
<evidence type="ECO:0000259" key="2">
    <source>
        <dbReference type="Pfam" id="PF00656"/>
    </source>
</evidence>
<gene>
    <name evidence="3" type="ORF">AL072_01665</name>
</gene>
<dbReference type="InterPro" id="IPR029030">
    <property type="entry name" value="Caspase-like_dom_sf"/>
</dbReference>
<dbReference type="InterPro" id="IPR011600">
    <property type="entry name" value="Pept_C14_caspase"/>
</dbReference>
<dbReference type="GO" id="GO:0006508">
    <property type="term" value="P:proteolysis"/>
    <property type="evidence" value="ECO:0007669"/>
    <property type="project" value="InterPro"/>
</dbReference>
<name>A0AAC8VV59_9PROT</name>
<evidence type="ECO:0000313" key="3">
    <source>
        <dbReference type="EMBL" id="ALG69843.1"/>
    </source>
</evidence>
<protein>
    <recommendedName>
        <fullName evidence="2">Peptidase C14 caspase domain-containing protein</fullName>
    </recommendedName>
</protein>
<proteinExistence type="predicted"/>
<dbReference type="PANTHER" id="PTHR22576">
    <property type="entry name" value="MUCOSA ASSOCIATED LYMPHOID TISSUE LYMPHOMA TRANSLOCATION PROTEIN 1/PARACASPASE"/>
    <property type="match status" value="1"/>
</dbReference>
<dbReference type="SUPFAM" id="SSF52129">
    <property type="entry name" value="Caspase-like"/>
    <property type="match status" value="1"/>
</dbReference>